<dbReference type="PATRIC" id="fig|748449.3.peg.1377"/>
<evidence type="ECO:0000256" key="4">
    <source>
        <dbReference type="ARBA" id="ARBA00023015"/>
    </source>
</evidence>
<keyword evidence="6" id="KW-0238">DNA-binding</keyword>
<accession>L0KBB2</accession>
<dbReference type="InterPro" id="IPR017275">
    <property type="entry name" value="Transcription_factor_FapR"/>
</dbReference>
<organism evidence="9 10">
    <name type="scientific">Halobacteroides halobius (strain ATCC 35273 / DSM 5150 / MD-1)</name>
    <dbReference type="NCBI Taxonomy" id="748449"/>
    <lineage>
        <taxon>Bacteria</taxon>
        <taxon>Bacillati</taxon>
        <taxon>Bacillota</taxon>
        <taxon>Clostridia</taxon>
        <taxon>Halanaerobiales</taxon>
        <taxon>Halobacteroidaceae</taxon>
        <taxon>Halobacteroides</taxon>
    </lineage>
</organism>
<dbReference type="InterPro" id="IPR029069">
    <property type="entry name" value="HotDog_dom_sf"/>
</dbReference>
<dbReference type="SUPFAM" id="SSF54637">
    <property type="entry name" value="Thioesterase/thiol ester dehydrase-isomerase"/>
    <property type="match status" value="1"/>
</dbReference>
<dbReference type="GO" id="GO:0006633">
    <property type="term" value="P:fatty acid biosynthetic process"/>
    <property type="evidence" value="ECO:0007669"/>
    <property type="project" value="UniProtKB-KW"/>
</dbReference>
<dbReference type="InterPro" id="IPR036390">
    <property type="entry name" value="WH_DNA-bd_sf"/>
</dbReference>
<dbReference type="Gene3D" id="1.10.10.10">
    <property type="entry name" value="Winged helix-like DNA-binding domain superfamily/Winged helix DNA-binding domain"/>
    <property type="match status" value="1"/>
</dbReference>
<dbReference type="STRING" id="748449.Halha_1423"/>
<dbReference type="GO" id="GO:0003700">
    <property type="term" value="F:DNA-binding transcription factor activity"/>
    <property type="evidence" value="ECO:0007669"/>
    <property type="project" value="InterPro"/>
</dbReference>
<dbReference type="eggNOG" id="COG2030">
    <property type="taxonomic scope" value="Bacteria"/>
</dbReference>
<dbReference type="EMBL" id="CP003359">
    <property type="protein sequence ID" value="AGB41368.1"/>
    <property type="molecule type" value="Genomic_DNA"/>
</dbReference>
<keyword evidence="8" id="KW-0804">Transcription</keyword>
<dbReference type="NCBIfam" id="NF003359">
    <property type="entry name" value="PRK04424.1"/>
    <property type="match status" value="1"/>
</dbReference>
<keyword evidence="1" id="KW-0678">Repressor</keyword>
<keyword evidence="3" id="KW-0276">Fatty acid metabolism</keyword>
<evidence type="ECO:0000256" key="7">
    <source>
        <dbReference type="ARBA" id="ARBA00023160"/>
    </source>
</evidence>
<dbReference type="GO" id="GO:0003677">
    <property type="term" value="F:DNA binding"/>
    <property type="evidence" value="ECO:0007669"/>
    <property type="project" value="UniProtKB-KW"/>
</dbReference>
<dbReference type="InterPro" id="IPR036388">
    <property type="entry name" value="WH-like_DNA-bd_sf"/>
</dbReference>
<dbReference type="SUPFAM" id="SSF46785">
    <property type="entry name" value="Winged helix' DNA-binding domain"/>
    <property type="match status" value="1"/>
</dbReference>
<evidence type="ECO:0000256" key="2">
    <source>
        <dbReference type="ARBA" id="ARBA00022516"/>
    </source>
</evidence>
<reference evidence="10" key="1">
    <citation type="submission" date="2012-02" db="EMBL/GenBank/DDBJ databases">
        <title>The complete genome of Halobacteroides halobius DSM 5150.</title>
        <authorList>
            <person name="Lucas S."/>
            <person name="Copeland A."/>
            <person name="Lapidus A."/>
            <person name="Glavina del Rio T."/>
            <person name="Dalin E."/>
            <person name="Tice H."/>
            <person name="Bruce D."/>
            <person name="Goodwin L."/>
            <person name="Pitluck S."/>
            <person name="Peters L."/>
            <person name="Mikhailova N."/>
            <person name="Gu W."/>
            <person name="Kyrpides N."/>
            <person name="Mavromatis K."/>
            <person name="Ivanova N."/>
            <person name="Brettin T."/>
            <person name="Detter J.C."/>
            <person name="Han C."/>
            <person name="Larimer F."/>
            <person name="Land M."/>
            <person name="Hauser L."/>
            <person name="Markowitz V."/>
            <person name="Cheng J.-F."/>
            <person name="Hugenholtz P."/>
            <person name="Woyke T."/>
            <person name="Wu D."/>
            <person name="Tindall B."/>
            <person name="Pomrenke H."/>
            <person name="Brambilla E."/>
            <person name="Klenk H.-P."/>
            <person name="Eisen J.A."/>
        </authorList>
    </citation>
    <scope>NUCLEOTIDE SEQUENCE [LARGE SCALE GENOMIC DNA]</scope>
    <source>
        <strain evidence="10">ATCC 35273 / DSM 5150 / MD-1</strain>
    </source>
</reference>
<keyword evidence="2" id="KW-0444">Lipid biosynthesis</keyword>
<name>L0KBB2_HALHC</name>
<dbReference type="OrthoDB" id="1706183at2"/>
<dbReference type="Proteomes" id="UP000010880">
    <property type="component" value="Chromosome"/>
</dbReference>
<dbReference type="GO" id="GO:0045717">
    <property type="term" value="P:negative regulation of fatty acid biosynthetic process"/>
    <property type="evidence" value="ECO:0007669"/>
    <property type="project" value="InterPro"/>
</dbReference>
<sequence length="193" mass="21635">MAKLNKLERQRRLKEKLADNPFLVDKELAELFKVSIQTIRLDRKELGIPEVRKRTKSVAQNAYSKVKSVQSGEIIGELIHIELNKSGLSILETVNEMGLEKSNIVRGHHIFAQANSLAAAIIDTDVALTGAAEVRYDRPVSVGERLVAQAKVTDKKENKFHIKVETKIKDEVIFAGEFVIFAVEDEVSGKEEK</sequence>
<keyword evidence="4" id="KW-0805">Transcription regulation</keyword>
<evidence type="ECO:0000256" key="3">
    <source>
        <dbReference type="ARBA" id="ARBA00022832"/>
    </source>
</evidence>
<dbReference type="PIRSF" id="PIRSF037733">
    <property type="entry name" value="Transcription_factor_FapR"/>
    <property type="match status" value="1"/>
</dbReference>
<proteinExistence type="predicted"/>
<evidence type="ECO:0000256" key="8">
    <source>
        <dbReference type="ARBA" id="ARBA00023163"/>
    </source>
</evidence>
<dbReference type="HOGENOM" id="CLU_095708_0_0_9"/>
<evidence type="ECO:0000256" key="5">
    <source>
        <dbReference type="ARBA" id="ARBA00023098"/>
    </source>
</evidence>
<keyword evidence="10" id="KW-1185">Reference proteome</keyword>
<evidence type="ECO:0000256" key="6">
    <source>
        <dbReference type="ARBA" id="ARBA00023125"/>
    </source>
</evidence>
<dbReference type="GO" id="GO:0045892">
    <property type="term" value="P:negative regulation of DNA-templated transcription"/>
    <property type="evidence" value="ECO:0007669"/>
    <property type="project" value="InterPro"/>
</dbReference>
<gene>
    <name evidence="9" type="ordered locus">Halha_1423</name>
</gene>
<dbReference type="Gene3D" id="3.10.129.10">
    <property type="entry name" value="Hotdog Thioesterase"/>
    <property type="match status" value="1"/>
</dbReference>
<dbReference type="KEGG" id="hhl:Halha_1423"/>
<evidence type="ECO:0000313" key="10">
    <source>
        <dbReference type="Proteomes" id="UP000010880"/>
    </source>
</evidence>
<keyword evidence="7" id="KW-0275">Fatty acid biosynthesis</keyword>
<dbReference type="RefSeq" id="WP_015327090.1">
    <property type="nucleotide sequence ID" value="NC_019978.1"/>
</dbReference>
<evidence type="ECO:0000313" key="9">
    <source>
        <dbReference type="EMBL" id="AGB41368.1"/>
    </source>
</evidence>
<dbReference type="AlphaFoldDB" id="L0KBB2"/>
<evidence type="ECO:0000256" key="1">
    <source>
        <dbReference type="ARBA" id="ARBA00022491"/>
    </source>
</evidence>
<protein>
    <submittedName>
        <fullName evidence="9">Uncharacterized protein, possibly involved in aromatic compounds catabolism</fullName>
    </submittedName>
</protein>
<keyword evidence="5" id="KW-0443">Lipid metabolism</keyword>